<protein>
    <submittedName>
        <fullName evidence="10">Cation-translocating P-type ATPase</fullName>
    </submittedName>
</protein>
<dbReference type="EMBL" id="CP155447">
    <property type="protein sequence ID" value="XBH02373.1"/>
    <property type="molecule type" value="Genomic_DNA"/>
</dbReference>
<dbReference type="PANTHER" id="PTHR43294">
    <property type="entry name" value="SODIUM/POTASSIUM-TRANSPORTING ATPASE SUBUNIT ALPHA"/>
    <property type="match status" value="1"/>
</dbReference>
<dbReference type="Pfam" id="PF00689">
    <property type="entry name" value="Cation_ATPase_C"/>
    <property type="match status" value="1"/>
</dbReference>
<keyword evidence="7 8" id="KW-0472">Membrane</keyword>
<dbReference type="SUPFAM" id="SSF81665">
    <property type="entry name" value="Calcium ATPase, transmembrane domain M"/>
    <property type="match status" value="1"/>
</dbReference>
<dbReference type="GO" id="GO:0005524">
    <property type="term" value="F:ATP binding"/>
    <property type="evidence" value="ECO:0007669"/>
    <property type="project" value="UniProtKB-KW"/>
</dbReference>
<evidence type="ECO:0000313" key="10">
    <source>
        <dbReference type="EMBL" id="XBH02373.1"/>
    </source>
</evidence>
<keyword evidence="6 8" id="KW-1133">Transmembrane helix</keyword>
<reference evidence="10" key="1">
    <citation type="submission" date="2024-05" db="EMBL/GenBank/DDBJ databases">
        <title>Planctomycetes of the genus Singulisphaera possess chitinolytic capabilities.</title>
        <authorList>
            <person name="Ivanova A."/>
        </authorList>
    </citation>
    <scope>NUCLEOTIDE SEQUENCE</scope>
    <source>
        <strain evidence="10">Ch08T</strain>
    </source>
</reference>
<dbReference type="InterPro" id="IPR050510">
    <property type="entry name" value="Cation_transp_ATPase_P-type"/>
</dbReference>
<evidence type="ECO:0000256" key="7">
    <source>
        <dbReference type="ARBA" id="ARBA00023136"/>
    </source>
</evidence>
<dbReference type="Gene3D" id="1.20.1110.10">
    <property type="entry name" value="Calcium-transporting ATPase, transmembrane domain"/>
    <property type="match status" value="2"/>
</dbReference>
<dbReference type="PROSITE" id="PS00154">
    <property type="entry name" value="ATPASE_E1_E2"/>
    <property type="match status" value="1"/>
</dbReference>
<dbReference type="Gene3D" id="3.40.1110.10">
    <property type="entry name" value="Calcium-transporting ATPase, cytoplasmic domain N"/>
    <property type="match status" value="1"/>
</dbReference>
<dbReference type="SUPFAM" id="SSF81660">
    <property type="entry name" value="Metal cation-transporting ATPase, ATP-binding domain N"/>
    <property type="match status" value="1"/>
</dbReference>
<evidence type="ECO:0000256" key="1">
    <source>
        <dbReference type="ARBA" id="ARBA00004651"/>
    </source>
</evidence>
<accession>A0AAU7CB92</accession>
<keyword evidence="2" id="KW-1003">Cell membrane</keyword>
<name>A0AAU7CB92_9BACT</name>
<evidence type="ECO:0000259" key="9">
    <source>
        <dbReference type="Pfam" id="PF00689"/>
    </source>
</evidence>
<dbReference type="InterPro" id="IPR023299">
    <property type="entry name" value="ATPase_P-typ_cyto_dom_N"/>
</dbReference>
<evidence type="ECO:0000256" key="8">
    <source>
        <dbReference type="SAM" id="Phobius"/>
    </source>
</evidence>
<comment type="subcellular location">
    <subcellularLocation>
        <location evidence="1">Cell membrane</location>
        <topology evidence="1">Multi-pass membrane protein</topology>
    </subcellularLocation>
</comment>
<keyword evidence="5" id="KW-0067">ATP-binding</keyword>
<dbReference type="Gene3D" id="3.40.50.1000">
    <property type="entry name" value="HAD superfamily/HAD-like"/>
    <property type="match status" value="1"/>
</dbReference>
<gene>
    <name evidence="10" type="ORF">V5E97_29165</name>
</gene>
<keyword evidence="4" id="KW-0547">Nucleotide-binding</keyword>
<evidence type="ECO:0000256" key="3">
    <source>
        <dbReference type="ARBA" id="ARBA00022692"/>
    </source>
</evidence>
<feature type="transmembrane region" description="Helical" evidence="8">
    <location>
        <begin position="204"/>
        <end position="223"/>
    </location>
</feature>
<proteinExistence type="predicted"/>
<keyword evidence="3 8" id="KW-0812">Transmembrane</keyword>
<organism evidence="10">
    <name type="scientific">Singulisphaera sp. Ch08</name>
    <dbReference type="NCBI Taxonomy" id="3120278"/>
    <lineage>
        <taxon>Bacteria</taxon>
        <taxon>Pseudomonadati</taxon>
        <taxon>Planctomycetota</taxon>
        <taxon>Planctomycetia</taxon>
        <taxon>Isosphaerales</taxon>
        <taxon>Isosphaeraceae</taxon>
        <taxon>Singulisphaera</taxon>
    </lineage>
</organism>
<dbReference type="InterPro" id="IPR018303">
    <property type="entry name" value="ATPase_P-typ_P_site"/>
</dbReference>
<dbReference type="InterPro" id="IPR006068">
    <property type="entry name" value="ATPase_P-typ_cation-transptr_C"/>
</dbReference>
<dbReference type="GO" id="GO:0005886">
    <property type="term" value="C:plasma membrane"/>
    <property type="evidence" value="ECO:0007669"/>
    <property type="project" value="UniProtKB-SubCell"/>
</dbReference>
<evidence type="ECO:0000256" key="6">
    <source>
        <dbReference type="ARBA" id="ARBA00022989"/>
    </source>
</evidence>
<evidence type="ECO:0000256" key="2">
    <source>
        <dbReference type="ARBA" id="ARBA00022475"/>
    </source>
</evidence>
<evidence type="ECO:0000256" key="5">
    <source>
        <dbReference type="ARBA" id="ARBA00022840"/>
    </source>
</evidence>
<dbReference type="AlphaFoldDB" id="A0AAU7CB92"/>
<evidence type="ECO:0000256" key="4">
    <source>
        <dbReference type="ARBA" id="ARBA00022741"/>
    </source>
</evidence>
<dbReference type="RefSeq" id="WP_406695116.1">
    <property type="nucleotide sequence ID" value="NZ_CP155447.1"/>
</dbReference>
<dbReference type="InterPro" id="IPR023214">
    <property type="entry name" value="HAD_sf"/>
</dbReference>
<feature type="transmembrane region" description="Helical" evidence="8">
    <location>
        <begin position="171"/>
        <end position="192"/>
    </location>
</feature>
<sequence length="241" mass="25142">MRWLPAVETLGSTTVICTDKTGTLTRNEMTVRAYVLEGERLDVTGTGYATVGGFQRAGRTVDAKADDRLTLALRIGARCNDAAIEIRDGQSAVLGDPTEGALIVAAAKAGLGRRPAGPGPIACRHGSEGAGLLRAETMAFMTLALAQVAHAFNARSQRRTAFTSRLFTNGWLWAAVIACVLLQAAVVSVPLLQRVLHTLPPSPSGWAVIISCSLAPVAAVEMVKLVQNRSGLNGAGAKIAG</sequence>
<feature type="domain" description="Cation-transporting P-type ATPase C-terminal" evidence="9">
    <location>
        <begin position="129"/>
        <end position="226"/>
    </location>
</feature>
<dbReference type="InterPro" id="IPR023298">
    <property type="entry name" value="ATPase_P-typ_TM_dom_sf"/>
</dbReference>
<dbReference type="PANTHER" id="PTHR43294:SF21">
    <property type="entry name" value="CATION TRANSPORTING ATPASE"/>
    <property type="match status" value="1"/>
</dbReference>